<evidence type="ECO:0000313" key="2">
    <source>
        <dbReference type="Proteomes" id="UP000484255"/>
    </source>
</evidence>
<evidence type="ECO:0008006" key="3">
    <source>
        <dbReference type="Google" id="ProtNLM"/>
    </source>
</evidence>
<reference evidence="1 2" key="1">
    <citation type="submission" date="2020-02" db="EMBL/GenBank/DDBJ databases">
        <title>Ideonella bacterium strain TBM-1.</title>
        <authorList>
            <person name="Chen W.-M."/>
        </authorList>
    </citation>
    <scope>NUCLEOTIDE SEQUENCE [LARGE SCALE GENOMIC DNA]</scope>
    <source>
        <strain evidence="1 2">TBM-1</strain>
    </source>
</reference>
<name>A0A7C9PEB8_9BURK</name>
<gene>
    <name evidence="1" type="ORF">G3A44_00650</name>
</gene>
<evidence type="ECO:0000313" key="1">
    <source>
        <dbReference type="EMBL" id="NDY89696.1"/>
    </source>
</evidence>
<organism evidence="1 2">
    <name type="scientific">Ideonella livida</name>
    <dbReference type="NCBI Taxonomy" id="2707176"/>
    <lineage>
        <taxon>Bacteria</taxon>
        <taxon>Pseudomonadati</taxon>
        <taxon>Pseudomonadota</taxon>
        <taxon>Betaproteobacteria</taxon>
        <taxon>Burkholderiales</taxon>
        <taxon>Sphaerotilaceae</taxon>
        <taxon>Ideonella</taxon>
    </lineage>
</organism>
<dbReference type="EMBL" id="JAAGOH010000001">
    <property type="protein sequence ID" value="NDY89696.1"/>
    <property type="molecule type" value="Genomic_DNA"/>
</dbReference>
<dbReference type="RefSeq" id="WP_163455550.1">
    <property type="nucleotide sequence ID" value="NZ_JAAGOH010000001.1"/>
</dbReference>
<comment type="caution">
    <text evidence="1">The sequence shown here is derived from an EMBL/GenBank/DDBJ whole genome shotgun (WGS) entry which is preliminary data.</text>
</comment>
<accession>A0A7C9PEB8</accession>
<proteinExistence type="predicted"/>
<dbReference type="Proteomes" id="UP000484255">
    <property type="component" value="Unassembled WGS sequence"/>
</dbReference>
<dbReference type="AlphaFoldDB" id="A0A7C9PEB8"/>
<protein>
    <recommendedName>
        <fullName evidence="3">Tail sheath protein</fullName>
    </recommendedName>
</protein>
<sequence length="546" mass="58280">MSGSPFLRQLGYQAGAQLNPLQDKSAQSGNLGMWDRTVGLAMRATRGRIDRPFVVQRADFGILLGDPESMVVNSLNEAKVIGHEALRKGAAGLVVSRLVSSDAVNSWLIFTSGATSDWDVSATTPVPTYSETDVPSFTLALKHLLCHNDGIQVRIHADSGGAKVTTITVMILDSAGLELHRVTGSLDPTKTDDSGNSLYLPDVAERTLGDVFEWVIPDGASIGNGHDGYGKTGGVIKWADSGVQALFDEGESALYAADYGRAVDALTNTDVSYGYLISAGSRSVDLIQGLIDLGYARNRQVIIDIPGDLTPSAAATWADQFALGGTGQDYYPIFLWAPIKAMEVLGGGMSIYGTSGNYAGQACARNAVTNSYGYAAKNRPIAGDDFPLGRVSARVIHTPSAGWDDALSFLAKARINPVLPRAGGGAVVFRDCLTAAATTTSYRKLTSVAEMSSHLAEQVVSMDNASRFLPQAEKKRYLDRQLSSMFAGAAASGWLVTGQDIAGEEIPAYEYDLVLRPVDGVDTLHLTYRVHFDGVNRRTEITQVLR</sequence>
<keyword evidence="2" id="KW-1185">Reference proteome</keyword>